<name>A0A2M6ITK3_9BACT</name>
<organism evidence="2 3">
    <name type="scientific">Candidatus Roizmanbacteria bacterium CG11_big_fil_rev_8_21_14_0_20_36_8</name>
    <dbReference type="NCBI Taxonomy" id="1974856"/>
    <lineage>
        <taxon>Bacteria</taxon>
        <taxon>Candidatus Roizmaniibacteriota</taxon>
    </lineage>
</organism>
<dbReference type="Proteomes" id="UP000231056">
    <property type="component" value="Unassembled WGS sequence"/>
</dbReference>
<proteinExistence type="predicted"/>
<accession>A0A2M6ITK3</accession>
<reference evidence="2 3" key="1">
    <citation type="submission" date="2017-09" db="EMBL/GenBank/DDBJ databases">
        <title>Depth-based differentiation of microbial function through sediment-hosted aquifers and enrichment of novel symbionts in the deep terrestrial subsurface.</title>
        <authorList>
            <person name="Probst A.J."/>
            <person name="Ladd B."/>
            <person name="Jarett J.K."/>
            <person name="Geller-Mcgrath D.E."/>
            <person name="Sieber C.M."/>
            <person name="Emerson J.B."/>
            <person name="Anantharaman K."/>
            <person name="Thomas B.C."/>
            <person name="Malmstrom R."/>
            <person name="Stieglmeier M."/>
            <person name="Klingl A."/>
            <person name="Woyke T."/>
            <person name="Ryan C.M."/>
            <person name="Banfield J.F."/>
        </authorList>
    </citation>
    <scope>NUCLEOTIDE SEQUENCE [LARGE SCALE GENOMIC DNA]</scope>
    <source>
        <strain evidence="2">CG11_big_fil_rev_8_21_14_0_20_36_8</strain>
    </source>
</reference>
<sequence>MSEVSQGQPPQPITPPTNMDVQMDLPDGPVMGPPTQADAEAAAKKENENRDRQQGEAVFIGASMVEQSINTYRRDVKSMNPKQQAEYYEGNRKAQSARTIDFYMDHGDAQFDTENSDGKVLNGTPIVLMSKGKPREIHSILSIKNGNFTCSDVDGVKITVPRADFIAALIVSEKEGLSTGMNDHQKKVFNSYIDTLDPSINNESAQYPTDFDASLAEAGRSIGMLSMDAIRAVIIHSGLPTEKQEILIARLGDRIIARPEIAGSILSAVDPTPSKIAQLTELRDQHKLSFELKQKAFKDKLITEAELTSYEAQLFDAESRLKMYEAYPKSEAAITEILKKTYSGEIAVADPAALDDRLRRNDFNGYFEKLTDDPNLTDKEKKD</sequence>
<comment type="caution">
    <text evidence="2">The sequence shown here is derived from an EMBL/GenBank/DDBJ whole genome shotgun (WGS) entry which is preliminary data.</text>
</comment>
<protein>
    <submittedName>
        <fullName evidence="2">Uncharacterized protein</fullName>
    </submittedName>
</protein>
<feature type="compositionally biased region" description="Basic and acidic residues" evidence="1">
    <location>
        <begin position="41"/>
        <end position="54"/>
    </location>
</feature>
<dbReference type="EMBL" id="PCVM01000084">
    <property type="protein sequence ID" value="PIQ73233.1"/>
    <property type="molecule type" value="Genomic_DNA"/>
</dbReference>
<feature type="non-terminal residue" evidence="2">
    <location>
        <position position="383"/>
    </location>
</feature>
<evidence type="ECO:0000256" key="1">
    <source>
        <dbReference type="SAM" id="MobiDB-lite"/>
    </source>
</evidence>
<evidence type="ECO:0000313" key="2">
    <source>
        <dbReference type="EMBL" id="PIQ73233.1"/>
    </source>
</evidence>
<gene>
    <name evidence="2" type="ORF">COV58_03600</name>
</gene>
<evidence type="ECO:0000313" key="3">
    <source>
        <dbReference type="Proteomes" id="UP000231056"/>
    </source>
</evidence>
<feature type="region of interest" description="Disordered" evidence="1">
    <location>
        <begin position="1"/>
        <end position="55"/>
    </location>
</feature>
<dbReference type="AlphaFoldDB" id="A0A2M6ITK3"/>